<evidence type="ECO:0000256" key="1">
    <source>
        <dbReference type="SAM" id="MobiDB-lite"/>
    </source>
</evidence>
<dbReference type="Proteomes" id="UP000054270">
    <property type="component" value="Unassembled WGS sequence"/>
</dbReference>
<feature type="region of interest" description="Disordered" evidence="1">
    <location>
        <begin position="163"/>
        <end position="219"/>
    </location>
</feature>
<dbReference type="AlphaFoldDB" id="A0A0D2KQK1"/>
<feature type="compositionally biased region" description="Basic and acidic residues" evidence="1">
    <location>
        <begin position="189"/>
        <end position="204"/>
    </location>
</feature>
<evidence type="ECO:0000313" key="2">
    <source>
        <dbReference type="EMBL" id="KJA16902.1"/>
    </source>
</evidence>
<protein>
    <recommendedName>
        <fullName evidence="4">Fungal N-terminal domain-containing protein</fullName>
    </recommendedName>
</protein>
<organism evidence="2 3">
    <name type="scientific">Hypholoma sublateritium (strain FD-334 SS-4)</name>
    <dbReference type="NCBI Taxonomy" id="945553"/>
    <lineage>
        <taxon>Eukaryota</taxon>
        <taxon>Fungi</taxon>
        <taxon>Dikarya</taxon>
        <taxon>Basidiomycota</taxon>
        <taxon>Agaricomycotina</taxon>
        <taxon>Agaricomycetes</taxon>
        <taxon>Agaricomycetidae</taxon>
        <taxon>Agaricales</taxon>
        <taxon>Agaricineae</taxon>
        <taxon>Strophariaceae</taxon>
        <taxon>Hypholoma</taxon>
    </lineage>
</organism>
<feature type="compositionally biased region" description="Polar residues" evidence="1">
    <location>
        <begin position="174"/>
        <end position="188"/>
    </location>
</feature>
<sequence>TSRSQARYLKDAASTTLDLLAAAKDDEDENLECLSNDAAEFTAAIWRSYLGSSSRHLWPSRELRDIIIGIIATLHSARQYIDGGIQMRKSKIWLVRRVKVAWDAPKIKAYRKQLGKGVLMAQIEILKLSLDDMQKVAADSVGSSPSREIPVINPIMEHGSGILRDASGSYPRDGQSTRPGPSMRPTNEQFHRESDIGSTDRTRASDNGAPAAAPEERLRSTLSRPWPAINMMFVSGSAVSIGGGDAHVYTRT</sequence>
<dbReference type="EMBL" id="KN817613">
    <property type="protein sequence ID" value="KJA16902.1"/>
    <property type="molecule type" value="Genomic_DNA"/>
</dbReference>
<reference evidence="3" key="1">
    <citation type="submission" date="2014-04" db="EMBL/GenBank/DDBJ databases">
        <title>Evolutionary Origins and Diversification of the Mycorrhizal Mutualists.</title>
        <authorList>
            <consortium name="DOE Joint Genome Institute"/>
            <consortium name="Mycorrhizal Genomics Consortium"/>
            <person name="Kohler A."/>
            <person name="Kuo A."/>
            <person name="Nagy L.G."/>
            <person name="Floudas D."/>
            <person name="Copeland A."/>
            <person name="Barry K.W."/>
            <person name="Cichocki N."/>
            <person name="Veneault-Fourrey C."/>
            <person name="LaButti K."/>
            <person name="Lindquist E.A."/>
            <person name="Lipzen A."/>
            <person name="Lundell T."/>
            <person name="Morin E."/>
            <person name="Murat C."/>
            <person name="Riley R."/>
            <person name="Ohm R."/>
            <person name="Sun H."/>
            <person name="Tunlid A."/>
            <person name="Henrissat B."/>
            <person name="Grigoriev I.V."/>
            <person name="Hibbett D.S."/>
            <person name="Martin F."/>
        </authorList>
    </citation>
    <scope>NUCLEOTIDE SEQUENCE [LARGE SCALE GENOMIC DNA]</scope>
    <source>
        <strain evidence="3">FD-334 SS-4</strain>
    </source>
</reference>
<keyword evidence="3" id="KW-1185">Reference proteome</keyword>
<evidence type="ECO:0000313" key="3">
    <source>
        <dbReference type="Proteomes" id="UP000054270"/>
    </source>
</evidence>
<gene>
    <name evidence="2" type="ORF">HYPSUDRAFT_1054104</name>
</gene>
<name>A0A0D2KQK1_HYPSF</name>
<proteinExistence type="predicted"/>
<feature type="non-terminal residue" evidence="2">
    <location>
        <position position="1"/>
    </location>
</feature>
<evidence type="ECO:0008006" key="4">
    <source>
        <dbReference type="Google" id="ProtNLM"/>
    </source>
</evidence>
<accession>A0A0D2KQK1</accession>